<dbReference type="CDD" id="cd06260">
    <property type="entry name" value="DUF820-like"/>
    <property type="match status" value="1"/>
</dbReference>
<keyword evidence="3" id="KW-1185">Reference proteome</keyword>
<organism evidence="2 3">
    <name type="scientific">Crenothrix polyspora</name>
    <dbReference type="NCBI Taxonomy" id="360316"/>
    <lineage>
        <taxon>Bacteria</taxon>
        <taxon>Pseudomonadati</taxon>
        <taxon>Pseudomonadota</taxon>
        <taxon>Gammaproteobacteria</taxon>
        <taxon>Methylococcales</taxon>
        <taxon>Crenotrichaceae</taxon>
        <taxon>Crenothrix</taxon>
    </lineage>
</organism>
<dbReference type="RefSeq" id="WP_087143041.1">
    <property type="nucleotide sequence ID" value="NZ_FUKI01000094.1"/>
</dbReference>
<name>A0A1R4H646_9GAMM</name>
<gene>
    <name evidence="2" type="ORF">CRENPOLYSF1_200017</name>
</gene>
<evidence type="ECO:0000313" key="3">
    <source>
        <dbReference type="Proteomes" id="UP000195667"/>
    </source>
</evidence>
<accession>A0A1R4H646</accession>
<dbReference type="SUPFAM" id="SSF52980">
    <property type="entry name" value="Restriction endonuclease-like"/>
    <property type="match status" value="1"/>
</dbReference>
<dbReference type="PANTHER" id="PTHR36558">
    <property type="entry name" value="GLR1098 PROTEIN"/>
    <property type="match status" value="1"/>
</dbReference>
<evidence type="ECO:0000313" key="2">
    <source>
        <dbReference type="EMBL" id="SJM91647.1"/>
    </source>
</evidence>
<feature type="domain" description="Putative restriction endonuclease" evidence="1">
    <location>
        <begin position="13"/>
        <end position="168"/>
    </location>
</feature>
<dbReference type="EMBL" id="FUKI01000094">
    <property type="protein sequence ID" value="SJM91647.1"/>
    <property type="molecule type" value="Genomic_DNA"/>
</dbReference>
<proteinExistence type="predicted"/>
<protein>
    <recommendedName>
        <fullName evidence="1">Putative restriction endonuclease domain-containing protein</fullName>
    </recommendedName>
</protein>
<dbReference type="AlphaFoldDB" id="A0A1R4H646"/>
<evidence type="ECO:0000259" key="1">
    <source>
        <dbReference type="Pfam" id="PF05685"/>
    </source>
</evidence>
<reference evidence="3" key="1">
    <citation type="submission" date="2017-02" db="EMBL/GenBank/DDBJ databases">
        <authorList>
            <person name="Daims H."/>
        </authorList>
    </citation>
    <scope>NUCLEOTIDE SEQUENCE [LARGE SCALE GENOMIC DNA]</scope>
</reference>
<dbReference type="Gene3D" id="3.90.1570.10">
    <property type="entry name" value="tt1808, chain A"/>
    <property type="match status" value="1"/>
</dbReference>
<dbReference type="OrthoDB" id="26750at2"/>
<sequence length="192" mass="22200">MQAQKAMPLINEDEYLEMEQQAKFRHEYVDGYIYAMTGGSRAHNKISGNLYAALHQQIKGTPCDVYMNDVKLKIAHKHSYYYPDLMLGCSRDEIDAYFLTQPCLVIEVLSPSTVRTDRREKLIAYQSIASLREYFLVSQRKQQVERYHRADEAGLWHLTVYEKGDQVQFSCIDYQLGMDEIYAGVLGTAFST</sequence>
<dbReference type="Proteomes" id="UP000195667">
    <property type="component" value="Unassembled WGS sequence"/>
</dbReference>
<dbReference type="Pfam" id="PF05685">
    <property type="entry name" value="Uma2"/>
    <property type="match status" value="1"/>
</dbReference>
<dbReference type="InterPro" id="IPR011335">
    <property type="entry name" value="Restrct_endonuc-II-like"/>
</dbReference>
<dbReference type="InterPro" id="IPR008538">
    <property type="entry name" value="Uma2"/>
</dbReference>
<dbReference type="InterPro" id="IPR012296">
    <property type="entry name" value="Nuclease_put_TT1808"/>
</dbReference>
<dbReference type="PANTHER" id="PTHR36558:SF1">
    <property type="entry name" value="RESTRICTION ENDONUCLEASE DOMAIN-CONTAINING PROTEIN-RELATED"/>
    <property type="match status" value="1"/>
</dbReference>